<feature type="transmembrane region" description="Helical" evidence="1">
    <location>
        <begin position="21"/>
        <end position="40"/>
    </location>
</feature>
<feature type="transmembrane region" description="Helical" evidence="1">
    <location>
        <begin position="241"/>
        <end position="259"/>
    </location>
</feature>
<proteinExistence type="predicted"/>
<keyword evidence="1" id="KW-0812">Transmembrane</keyword>
<sequence length="321" mass="36367">MFIKNIYSMLQKELAYQYYAKIFLILVIPLLLVSSGYIYVQYQNTQNGYQQFLKTKAEYEKLGIDVKKALESPVKVTEGALKSKDGDGEIVENILRYDYEQLILSVHLIQPKQTVITTMEWMGFIAFPLAFTLYAIYISTYDIRFKTVKVKAAKRDWKAVLLAKQCSVYIVMFLASAAVLCVSYLAGLIFYALAAKTVPVDQFAVSAPSKGNILIQFIVLLAVSFVFATIGFYLGILFRSFIAPALLYIIYALLVPVLGKFDLKNLLSNLGHEVFNFNGSFKLFTPEKVDTIPIMFILLLFFALFSAVAYYAAHRQSKYVV</sequence>
<feature type="transmembrane region" description="Helical" evidence="1">
    <location>
        <begin position="166"/>
        <end position="193"/>
    </location>
</feature>
<reference evidence="2 3" key="1">
    <citation type="submission" date="2017-06" db="EMBL/GenBank/DDBJ databases">
        <title>Genome sequence of Bacillus sonorensis strain SRCM101395.</title>
        <authorList>
            <person name="Cho S.H."/>
        </authorList>
    </citation>
    <scope>NUCLEOTIDE SEQUENCE [LARGE SCALE GENOMIC DNA]</scope>
    <source>
        <strain evidence="2 3">SRCM101395</strain>
    </source>
</reference>
<dbReference type="Proteomes" id="UP000196877">
    <property type="component" value="Chromosome"/>
</dbReference>
<keyword evidence="1" id="KW-1133">Transmembrane helix</keyword>
<feature type="transmembrane region" description="Helical" evidence="1">
    <location>
        <begin position="292"/>
        <end position="313"/>
    </location>
</feature>
<dbReference type="GeneID" id="92853983"/>
<keyword evidence="3" id="KW-1185">Reference proteome</keyword>
<protein>
    <recommendedName>
        <fullName evidence="4">ABC transporter permease</fullName>
    </recommendedName>
</protein>
<organism evidence="2 3">
    <name type="scientific">Bacillus sonorensis</name>
    <dbReference type="NCBI Taxonomy" id="119858"/>
    <lineage>
        <taxon>Bacteria</taxon>
        <taxon>Bacillati</taxon>
        <taxon>Bacillota</taxon>
        <taxon>Bacilli</taxon>
        <taxon>Bacillales</taxon>
        <taxon>Bacillaceae</taxon>
        <taxon>Bacillus</taxon>
    </lineage>
</organism>
<keyword evidence="1" id="KW-0472">Membrane</keyword>
<dbReference type="EMBL" id="CP021920">
    <property type="protein sequence ID" value="ASB88575.1"/>
    <property type="molecule type" value="Genomic_DNA"/>
</dbReference>
<feature type="transmembrane region" description="Helical" evidence="1">
    <location>
        <begin position="121"/>
        <end position="145"/>
    </location>
</feature>
<evidence type="ECO:0000313" key="3">
    <source>
        <dbReference type="Proteomes" id="UP000196877"/>
    </source>
</evidence>
<name>A0ABN5AH36_9BACI</name>
<evidence type="ECO:0000313" key="2">
    <source>
        <dbReference type="EMBL" id="ASB88575.1"/>
    </source>
</evidence>
<feature type="transmembrane region" description="Helical" evidence="1">
    <location>
        <begin position="213"/>
        <end position="234"/>
    </location>
</feature>
<dbReference type="RefSeq" id="WP_006636535.1">
    <property type="nucleotide sequence ID" value="NZ_BORD01000005.1"/>
</dbReference>
<evidence type="ECO:0000256" key="1">
    <source>
        <dbReference type="SAM" id="Phobius"/>
    </source>
</evidence>
<evidence type="ECO:0008006" key="4">
    <source>
        <dbReference type="Google" id="ProtNLM"/>
    </source>
</evidence>
<gene>
    <name evidence="2" type="ORF">S101395_02067</name>
</gene>
<accession>A0ABN5AH36</accession>